<feature type="transmembrane region" description="Helical" evidence="8">
    <location>
        <begin position="15"/>
        <end position="39"/>
    </location>
</feature>
<sequence>MSAITDNLADIGSGLLITLVISVLSYAGGLILGSLMAILRVGPIPPLRALGAAWVTVACNIPNLCLMVLVGLALPNVGIRIPLFWSVIVALVFSSSGFVCETVRSGINSVPKGQIEAARALGMPFWLIIRGIVLPQALARTIQPLVNVFIACLIGSSLAAAVGVVELTAVTQRINQERAAGVITFLTSGLTYLAIAFAATKFGGRLERRLEFMGKEERA</sequence>
<accession>A0A508A6D5</accession>
<feature type="transmembrane region" description="Helical" evidence="8">
    <location>
        <begin position="145"/>
        <end position="167"/>
    </location>
</feature>
<evidence type="ECO:0000256" key="6">
    <source>
        <dbReference type="ARBA" id="ARBA00022989"/>
    </source>
</evidence>
<dbReference type="GO" id="GO:0043190">
    <property type="term" value="C:ATP-binding cassette (ABC) transporter complex"/>
    <property type="evidence" value="ECO:0007669"/>
    <property type="project" value="InterPro"/>
</dbReference>
<protein>
    <submittedName>
        <fullName evidence="10">Amino acid ABC transporter permease</fullName>
    </submittedName>
</protein>
<keyword evidence="2 8" id="KW-0813">Transport</keyword>
<comment type="caution">
    <text evidence="10">The sequence shown here is derived from an EMBL/GenBank/DDBJ whole genome shotgun (WGS) entry which is preliminary data.</text>
</comment>
<dbReference type="SUPFAM" id="SSF161098">
    <property type="entry name" value="MetI-like"/>
    <property type="match status" value="1"/>
</dbReference>
<keyword evidence="7 8" id="KW-0472">Membrane</keyword>
<name>A0A508A6D5_9ACTO</name>
<evidence type="ECO:0000313" key="11">
    <source>
        <dbReference type="Proteomes" id="UP000319010"/>
    </source>
</evidence>
<dbReference type="CDD" id="cd06261">
    <property type="entry name" value="TM_PBP2"/>
    <property type="match status" value="1"/>
</dbReference>
<feature type="transmembrane region" description="Helical" evidence="8">
    <location>
        <begin position="51"/>
        <end position="73"/>
    </location>
</feature>
<dbReference type="GO" id="GO:0022857">
    <property type="term" value="F:transmembrane transporter activity"/>
    <property type="evidence" value="ECO:0007669"/>
    <property type="project" value="InterPro"/>
</dbReference>
<gene>
    <name evidence="10" type="ORF">FK256_04620</name>
</gene>
<evidence type="ECO:0000259" key="9">
    <source>
        <dbReference type="PROSITE" id="PS50928"/>
    </source>
</evidence>
<dbReference type="NCBIfam" id="TIGR01726">
    <property type="entry name" value="HEQRo_perm_3TM"/>
    <property type="match status" value="1"/>
</dbReference>
<dbReference type="PROSITE" id="PS50928">
    <property type="entry name" value="ABC_TM1"/>
    <property type="match status" value="1"/>
</dbReference>
<keyword evidence="3" id="KW-1003">Cell membrane</keyword>
<evidence type="ECO:0000256" key="1">
    <source>
        <dbReference type="ARBA" id="ARBA00004651"/>
    </source>
</evidence>
<dbReference type="AlphaFoldDB" id="A0A508A6D5"/>
<dbReference type="InterPro" id="IPR035906">
    <property type="entry name" value="MetI-like_sf"/>
</dbReference>
<feature type="domain" description="ABC transmembrane type-1" evidence="9">
    <location>
        <begin position="15"/>
        <end position="203"/>
    </location>
</feature>
<dbReference type="PANTHER" id="PTHR30614">
    <property type="entry name" value="MEMBRANE COMPONENT OF AMINO ACID ABC TRANSPORTER"/>
    <property type="match status" value="1"/>
</dbReference>
<dbReference type="Pfam" id="PF00528">
    <property type="entry name" value="BPD_transp_1"/>
    <property type="match status" value="1"/>
</dbReference>
<keyword evidence="5" id="KW-0029">Amino-acid transport</keyword>
<organism evidence="10 11">
    <name type="scientific">Actinomyces johnsonii</name>
    <dbReference type="NCBI Taxonomy" id="544581"/>
    <lineage>
        <taxon>Bacteria</taxon>
        <taxon>Bacillati</taxon>
        <taxon>Actinomycetota</taxon>
        <taxon>Actinomycetes</taxon>
        <taxon>Actinomycetales</taxon>
        <taxon>Actinomycetaceae</taxon>
        <taxon>Actinomyces</taxon>
    </lineage>
</organism>
<dbReference type="GO" id="GO:0006865">
    <property type="term" value="P:amino acid transport"/>
    <property type="evidence" value="ECO:0007669"/>
    <property type="project" value="UniProtKB-KW"/>
</dbReference>
<proteinExistence type="inferred from homology"/>
<evidence type="ECO:0000256" key="7">
    <source>
        <dbReference type="ARBA" id="ARBA00023136"/>
    </source>
</evidence>
<dbReference type="EMBL" id="VICB01000004">
    <property type="protein sequence ID" value="TQD44311.1"/>
    <property type="molecule type" value="Genomic_DNA"/>
</dbReference>
<evidence type="ECO:0000256" key="4">
    <source>
        <dbReference type="ARBA" id="ARBA00022692"/>
    </source>
</evidence>
<comment type="similarity">
    <text evidence="8">Belongs to the binding-protein-dependent transport system permease family.</text>
</comment>
<feature type="transmembrane region" description="Helical" evidence="8">
    <location>
        <begin position="179"/>
        <end position="199"/>
    </location>
</feature>
<keyword evidence="6 8" id="KW-1133">Transmembrane helix</keyword>
<reference evidence="10 11" key="1">
    <citation type="submission" date="2019-06" db="EMBL/GenBank/DDBJ databases">
        <title>Draft genome sequence of Actinomyces johnsonii CCUG 34287T.</title>
        <authorList>
            <person name="Salva-Serra F."/>
            <person name="Cardew S."/>
            <person name="Moore E."/>
        </authorList>
    </citation>
    <scope>NUCLEOTIDE SEQUENCE [LARGE SCALE GENOMIC DNA]</scope>
    <source>
        <strain evidence="10 11">CCUG 34287</strain>
    </source>
</reference>
<evidence type="ECO:0000256" key="5">
    <source>
        <dbReference type="ARBA" id="ARBA00022970"/>
    </source>
</evidence>
<evidence type="ECO:0000256" key="8">
    <source>
        <dbReference type="RuleBase" id="RU363032"/>
    </source>
</evidence>
<dbReference type="PANTHER" id="PTHR30614:SF0">
    <property type="entry name" value="L-CYSTINE TRANSPORT SYSTEM PERMEASE PROTEIN TCYL"/>
    <property type="match status" value="1"/>
</dbReference>
<dbReference type="RefSeq" id="WP_009232047.1">
    <property type="nucleotide sequence ID" value="NZ_JASPFB010000007.1"/>
</dbReference>
<evidence type="ECO:0000313" key="10">
    <source>
        <dbReference type="EMBL" id="TQD44311.1"/>
    </source>
</evidence>
<feature type="transmembrane region" description="Helical" evidence="8">
    <location>
        <begin position="79"/>
        <end position="100"/>
    </location>
</feature>
<evidence type="ECO:0000256" key="3">
    <source>
        <dbReference type="ARBA" id="ARBA00022475"/>
    </source>
</evidence>
<dbReference type="InterPro" id="IPR043429">
    <property type="entry name" value="ArtM/GltK/GlnP/TcyL/YhdX-like"/>
</dbReference>
<dbReference type="Gene3D" id="1.10.3720.10">
    <property type="entry name" value="MetI-like"/>
    <property type="match status" value="1"/>
</dbReference>
<evidence type="ECO:0000256" key="2">
    <source>
        <dbReference type="ARBA" id="ARBA00022448"/>
    </source>
</evidence>
<comment type="subcellular location">
    <subcellularLocation>
        <location evidence="1 8">Cell membrane</location>
        <topology evidence="1 8">Multi-pass membrane protein</topology>
    </subcellularLocation>
</comment>
<dbReference type="InterPro" id="IPR010065">
    <property type="entry name" value="AA_ABC_transptr_permease_3TM"/>
</dbReference>
<keyword evidence="4 8" id="KW-0812">Transmembrane</keyword>
<dbReference type="Proteomes" id="UP000319010">
    <property type="component" value="Unassembled WGS sequence"/>
</dbReference>
<dbReference type="InterPro" id="IPR000515">
    <property type="entry name" value="MetI-like"/>
</dbReference>